<dbReference type="Gene3D" id="2.120.10.30">
    <property type="entry name" value="TolB, C-terminal domain"/>
    <property type="match status" value="1"/>
</dbReference>
<dbReference type="InterPro" id="IPR050952">
    <property type="entry name" value="TRIM-NHL_E3_ligases"/>
</dbReference>
<dbReference type="PANTHER" id="PTHR24104">
    <property type="entry name" value="E3 UBIQUITIN-PROTEIN LIGASE NHLRC1-RELATED"/>
    <property type="match status" value="1"/>
</dbReference>
<dbReference type="GO" id="GO:0043161">
    <property type="term" value="P:proteasome-mediated ubiquitin-dependent protein catabolic process"/>
    <property type="evidence" value="ECO:0007669"/>
    <property type="project" value="TreeGrafter"/>
</dbReference>
<dbReference type="EMBL" id="CAIIXF020000009">
    <property type="protein sequence ID" value="CAH1795594.1"/>
    <property type="molecule type" value="Genomic_DNA"/>
</dbReference>
<dbReference type="InterPro" id="IPR011042">
    <property type="entry name" value="6-blade_b-propeller_TolB-like"/>
</dbReference>
<dbReference type="GO" id="GO:0061630">
    <property type="term" value="F:ubiquitin protein ligase activity"/>
    <property type="evidence" value="ECO:0007669"/>
    <property type="project" value="TreeGrafter"/>
</dbReference>
<evidence type="ECO:0000256" key="1">
    <source>
        <dbReference type="ARBA" id="ARBA00022737"/>
    </source>
</evidence>
<dbReference type="PROSITE" id="PS51125">
    <property type="entry name" value="NHL"/>
    <property type="match status" value="1"/>
</dbReference>
<name>A0A8S4PMK8_OWEFU</name>
<feature type="non-terminal residue" evidence="3">
    <location>
        <position position="1"/>
    </location>
</feature>
<keyword evidence="1" id="KW-0677">Repeat</keyword>
<dbReference type="InterPro" id="IPR001258">
    <property type="entry name" value="NHL_repeat"/>
</dbReference>
<evidence type="ECO:0008006" key="5">
    <source>
        <dbReference type="Google" id="ProtNLM"/>
    </source>
</evidence>
<protein>
    <recommendedName>
        <fullName evidence="5">Tripartite motif-containing protein 2</fullName>
    </recommendedName>
</protein>
<keyword evidence="4" id="KW-1185">Reference proteome</keyword>
<reference evidence="3" key="1">
    <citation type="submission" date="2022-03" db="EMBL/GenBank/DDBJ databases">
        <authorList>
            <person name="Martin C."/>
        </authorList>
    </citation>
    <scope>NUCLEOTIDE SEQUENCE</scope>
</reference>
<evidence type="ECO:0000313" key="3">
    <source>
        <dbReference type="EMBL" id="CAH1795594.1"/>
    </source>
</evidence>
<proteinExistence type="predicted"/>
<dbReference type="OrthoDB" id="10039644at2759"/>
<accession>A0A8S4PMK8</accession>
<dbReference type="GO" id="GO:0000209">
    <property type="term" value="P:protein polyubiquitination"/>
    <property type="evidence" value="ECO:0007669"/>
    <property type="project" value="TreeGrafter"/>
</dbReference>
<feature type="repeat" description="NHL" evidence="2">
    <location>
        <begin position="215"/>
        <end position="251"/>
    </location>
</feature>
<sequence length="296" mass="32385">DSVAVPEEESDSPPLLVGLGRHRPTSLKINVLDDPKIIQNKPIAGYAAGSINSIAGLPNGHYVMNVKDEIEKIEKALLFDNQWNMKKTLVPENVSCVASTKDTIAVSSTANEFGVRLFDTRGSKIRDIKLFTIKKPIAIAFNKPQELLIADDEKKFISRINITSGKVIDTTPTDMFKSSYSITVTSENNILIADCVGESVKFINTKGDLLSTYTGKGDHTLLCPLSICVDSVGQVIIADYWKHNIQLLSPQGEYKKTLLSGKDGLRNPTAVVLNNKGELVIGCSKPAQMYVLKYMA</sequence>
<dbReference type="Proteomes" id="UP000749559">
    <property type="component" value="Unassembled WGS sequence"/>
</dbReference>
<gene>
    <name evidence="3" type="ORF">OFUS_LOCUS20113</name>
</gene>
<comment type="caution">
    <text evidence="3">The sequence shown here is derived from an EMBL/GenBank/DDBJ whole genome shotgun (WGS) entry which is preliminary data.</text>
</comment>
<organism evidence="3 4">
    <name type="scientific">Owenia fusiformis</name>
    <name type="common">Polychaete worm</name>
    <dbReference type="NCBI Taxonomy" id="6347"/>
    <lineage>
        <taxon>Eukaryota</taxon>
        <taxon>Metazoa</taxon>
        <taxon>Spiralia</taxon>
        <taxon>Lophotrochozoa</taxon>
        <taxon>Annelida</taxon>
        <taxon>Polychaeta</taxon>
        <taxon>Sedentaria</taxon>
        <taxon>Canalipalpata</taxon>
        <taxon>Sabellida</taxon>
        <taxon>Oweniida</taxon>
        <taxon>Oweniidae</taxon>
        <taxon>Owenia</taxon>
    </lineage>
</organism>
<dbReference type="GO" id="GO:0008270">
    <property type="term" value="F:zinc ion binding"/>
    <property type="evidence" value="ECO:0007669"/>
    <property type="project" value="UniProtKB-KW"/>
</dbReference>
<dbReference type="AlphaFoldDB" id="A0A8S4PMK8"/>
<evidence type="ECO:0000256" key="2">
    <source>
        <dbReference type="PROSITE-ProRule" id="PRU00504"/>
    </source>
</evidence>
<dbReference type="SUPFAM" id="SSF101898">
    <property type="entry name" value="NHL repeat"/>
    <property type="match status" value="1"/>
</dbReference>
<evidence type="ECO:0000313" key="4">
    <source>
        <dbReference type="Proteomes" id="UP000749559"/>
    </source>
</evidence>
<dbReference type="PANTHER" id="PTHR24104:SF25">
    <property type="entry name" value="PROTEIN LIN-41"/>
    <property type="match status" value="1"/>
</dbReference>